<evidence type="ECO:0000313" key="2">
    <source>
        <dbReference type="Proteomes" id="UP000175994"/>
    </source>
</evidence>
<organism evidence="1 2">
    <name type="scientific">Bacillus thuringiensis</name>
    <dbReference type="NCBI Taxonomy" id="1428"/>
    <lineage>
        <taxon>Bacteria</taxon>
        <taxon>Bacillati</taxon>
        <taxon>Bacillota</taxon>
        <taxon>Bacilli</taxon>
        <taxon>Bacillales</taxon>
        <taxon>Bacillaceae</taxon>
        <taxon>Bacillus</taxon>
        <taxon>Bacillus cereus group</taxon>
    </lineage>
</organism>
<dbReference type="Proteomes" id="UP000175994">
    <property type="component" value="Unassembled WGS sequence"/>
</dbReference>
<gene>
    <name evidence="1" type="ORF">BTGOE4_38460</name>
</gene>
<sequence length="32" mass="3773">MFEPIFGFISTAFIIKHFKVDKVLLYGIIKQK</sequence>
<dbReference type="EMBL" id="LXLI01000028">
    <property type="protein sequence ID" value="OFC91345.1"/>
    <property type="molecule type" value="Genomic_DNA"/>
</dbReference>
<dbReference type="AlphaFoldDB" id="A0A9X5N4A0"/>
<proteinExistence type="predicted"/>
<protein>
    <submittedName>
        <fullName evidence="1">Uncharacterized protein</fullName>
    </submittedName>
</protein>
<evidence type="ECO:0000313" key="1">
    <source>
        <dbReference type="EMBL" id="OFC91345.1"/>
    </source>
</evidence>
<accession>A0A9X5N4A0</accession>
<reference evidence="1 2" key="1">
    <citation type="submission" date="2016-04" db="EMBL/GenBank/DDBJ databases">
        <title>Bacillus thuringiensis and Bacillus weihenstephanensis as novel biocontrol agents of wilt causing Verticillium species.</title>
        <authorList>
            <person name="Hollensteiner J."/>
            <person name="Wemheuer F."/>
            <person name="Harting R."/>
            <person name="Kolarzyk A."/>
            <person name="Diaz-Valerio S."/>
            <person name="Poehlein A."/>
            <person name="Brzuszkiewicz E."/>
            <person name="Nesemann K."/>
            <person name="Braus-Stromeyer S."/>
            <person name="Braus G."/>
            <person name="Daniel R."/>
            <person name="Liesegang H."/>
        </authorList>
    </citation>
    <scope>NUCLEOTIDE SEQUENCE [LARGE SCALE GENOMIC DNA]</scope>
    <source>
        <strain evidence="1 2">GOE4</strain>
    </source>
</reference>
<comment type="caution">
    <text evidence="1">The sequence shown here is derived from an EMBL/GenBank/DDBJ whole genome shotgun (WGS) entry which is preliminary data.</text>
</comment>
<name>A0A9X5N4A0_BACTU</name>